<dbReference type="SMART" id="SM00387">
    <property type="entry name" value="HATPase_c"/>
    <property type="match status" value="1"/>
</dbReference>
<dbReference type="AlphaFoldDB" id="A0AAX6ML72"/>
<dbReference type="InterPro" id="IPR036890">
    <property type="entry name" value="HATPase_C_sf"/>
</dbReference>
<gene>
    <name evidence="7" type="ORF">Daesc_005534</name>
</gene>
<feature type="domain" description="PAS" evidence="6">
    <location>
        <begin position="394"/>
        <end position="464"/>
    </location>
</feature>
<name>A0AAX6ML72_9PEZI</name>
<dbReference type="PROSITE" id="PS50110">
    <property type="entry name" value="RESPONSE_REGULATORY"/>
    <property type="match status" value="1"/>
</dbReference>
<dbReference type="InterPro" id="IPR001789">
    <property type="entry name" value="Sig_transdc_resp-reg_receiver"/>
</dbReference>
<evidence type="ECO:0000256" key="2">
    <source>
        <dbReference type="PROSITE-ProRule" id="PRU00169"/>
    </source>
</evidence>
<dbReference type="PANTHER" id="PTHR43719">
    <property type="entry name" value="TWO-COMPONENT HISTIDINE KINASE"/>
    <property type="match status" value="1"/>
</dbReference>
<dbReference type="Pfam" id="PF13426">
    <property type="entry name" value="PAS_9"/>
    <property type="match status" value="1"/>
</dbReference>
<dbReference type="Gene3D" id="1.10.287.130">
    <property type="match status" value="1"/>
</dbReference>
<dbReference type="CDD" id="cd00082">
    <property type="entry name" value="HisKA"/>
    <property type="match status" value="1"/>
</dbReference>
<evidence type="ECO:0008006" key="9">
    <source>
        <dbReference type="Google" id="ProtNLM"/>
    </source>
</evidence>
<evidence type="ECO:0000259" key="6">
    <source>
        <dbReference type="PROSITE" id="PS50112"/>
    </source>
</evidence>
<dbReference type="SMART" id="SM00448">
    <property type="entry name" value="REC"/>
    <property type="match status" value="1"/>
</dbReference>
<dbReference type="InterPro" id="IPR050956">
    <property type="entry name" value="2C_system_His_kinase"/>
</dbReference>
<dbReference type="Proteomes" id="UP001369815">
    <property type="component" value="Unassembled WGS sequence"/>
</dbReference>
<dbReference type="InterPro" id="IPR005467">
    <property type="entry name" value="His_kinase_dom"/>
</dbReference>
<dbReference type="PROSITE" id="PS50112">
    <property type="entry name" value="PAS"/>
    <property type="match status" value="1"/>
</dbReference>
<dbReference type="SUPFAM" id="SSF47384">
    <property type="entry name" value="Homodimeric domain of signal transducing histidine kinase"/>
    <property type="match status" value="1"/>
</dbReference>
<dbReference type="PANTHER" id="PTHR43719:SF30">
    <property type="entry name" value="TWO-COMPONENT SYSTEM RESPONSE REGULATOR"/>
    <property type="match status" value="1"/>
</dbReference>
<organism evidence="7 8">
    <name type="scientific">Daldinia eschscholtzii</name>
    <dbReference type="NCBI Taxonomy" id="292717"/>
    <lineage>
        <taxon>Eukaryota</taxon>
        <taxon>Fungi</taxon>
        <taxon>Dikarya</taxon>
        <taxon>Ascomycota</taxon>
        <taxon>Pezizomycotina</taxon>
        <taxon>Sordariomycetes</taxon>
        <taxon>Xylariomycetidae</taxon>
        <taxon>Xylariales</taxon>
        <taxon>Hypoxylaceae</taxon>
        <taxon>Daldinia</taxon>
    </lineage>
</organism>
<dbReference type="CDD" id="cd17546">
    <property type="entry name" value="REC_hyHK_CKI1_RcsC-like"/>
    <property type="match status" value="1"/>
</dbReference>
<dbReference type="InterPro" id="IPR003661">
    <property type="entry name" value="HisK_dim/P_dom"/>
</dbReference>
<dbReference type="InterPro" id="IPR035965">
    <property type="entry name" value="PAS-like_dom_sf"/>
</dbReference>
<dbReference type="CDD" id="cd00130">
    <property type="entry name" value="PAS"/>
    <property type="match status" value="1"/>
</dbReference>
<dbReference type="PRINTS" id="PR00344">
    <property type="entry name" value="BCTRLSENSOR"/>
</dbReference>
<evidence type="ECO:0000313" key="8">
    <source>
        <dbReference type="Proteomes" id="UP001369815"/>
    </source>
</evidence>
<keyword evidence="1 2" id="KW-0597">Phosphoprotein</keyword>
<reference evidence="7 8" key="1">
    <citation type="journal article" date="2024" name="Front Chem Biol">
        <title>Unveiling the potential of Daldinia eschscholtzii MFLUCC 19-0629 through bioactivity and bioinformatics studies for enhanced sustainable agriculture production.</title>
        <authorList>
            <person name="Brooks S."/>
            <person name="Weaver J.A."/>
            <person name="Klomchit A."/>
            <person name="Alharthi S.A."/>
            <person name="Onlamun T."/>
            <person name="Nurani R."/>
            <person name="Vong T.K."/>
            <person name="Alberti F."/>
            <person name="Greco C."/>
        </authorList>
    </citation>
    <scope>NUCLEOTIDE SEQUENCE [LARGE SCALE GENOMIC DNA]</scope>
    <source>
        <strain evidence="7">MFLUCC 19-0629</strain>
    </source>
</reference>
<dbReference type="InterPro" id="IPR003594">
    <property type="entry name" value="HATPase_dom"/>
</dbReference>
<dbReference type="NCBIfam" id="TIGR00229">
    <property type="entry name" value="sensory_box"/>
    <property type="match status" value="1"/>
</dbReference>
<evidence type="ECO:0000313" key="7">
    <source>
        <dbReference type="EMBL" id="KAK6953234.1"/>
    </source>
</evidence>
<evidence type="ECO:0000256" key="3">
    <source>
        <dbReference type="SAM" id="MobiDB-lite"/>
    </source>
</evidence>
<dbReference type="Gene3D" id="3.30.565.10">
    <property type="entry name" value="Histidine kinase-like ATPase, C-terminal domain"/>
    <property type="match status" value="1"/>
</dbReference>
<feature type="domain" description="Response regulatory" evidence="5">
    <location>
        <begin position="1036"/>
        <end position="1165"/>
    </location>
</feature>
<keyword evidence="8" id="KW-1185">Reference proteome</keyword>
<dbReference type="SUPFAM" id="SSF55874">
    <property type="entry name" value="ATPase domain of HSP90 chaperone/DNA topoisomerase II/histidine kinase"/>
    <property type="match status" value="1"/>
</dbReference>
<proteinExistence type="predicted"/>
<dbReference type="InterPro" id="IPR000014">
    <property type="entry name" value="PAS"/>
</dbReference>
<dbReference type="SUPFAM" id="SSF52172">
    <property type="entry name" value="CheY-like"/>
    <property type="match status" value="1"/>
</dbReference>
<evidence type="ECO:0000259" key="4">
    <source>
        <dbReference type="PROSITE" id="PS50109"/>
    </source>
</evidence>
<evidence type="ECO:0000256" key="1">
    <source>
        <dbReference type="ARBA" id="ARBA00022553"/>
    </source>
</evidence>
<dbReference type="EMBL" id="JBANMG010000005">
    <property type="protein sequence ID" value="KAK6953234.1"/>
    <property type="molecule type" value="Genomic_DNA"/>
</dbReference>
<dbReference type="SUPFAM" id="SSF55785">
    <property type="entry name" value="PYP-like sensor domain (PAS domain)"/>
    <property type="match status" value="3"/>
</dbReference>
<dbReference type="InterPro" id="IPR004358">
    <property type="entry name" value="Sig_transdc_His_kin-like_C"/>
</dbReference>
<sequence>MASNAKNICLPVGHARQKKDDRQKVPSAANGHRDRGRKVSRTSLSPIQRFTFNIDWEHSGFGPKEEWRSELRHISRFLLADTSPAILFWGQSSCIIYNEAYLPLLGYRHPDSMGRNASEVFSEIWDQLSGKISEQRRTCQTVTCNGTTLLIERGGHNEETYFDWKLIPVTDDDGEVQGSYGIPLDRTEEVISARRNKCIQQLSRDTATANNMKELWHTLLTGLRFNSKDIPFVLLYSLDEQLGMGSASSRPNYPCHLEGTIGIDPKRIMGQEYIDLSYDINGFAPTMLKAFKCDSILILEADDPSLDKLLDGIGWRGERLADQFAIVSIKDDARIAAFMVIGLNPHRRYNNQFCEFLKLVADVVAPQVSRARLSEEVARHNDLAKRAQLDRKRSDMRFSRFAERSIVGLGVTDVEGKILYANDAWYKFSGLNPANQHNLSWLDSVVPEDADVLREWQNKVLTEKTGGTFQIRSREPFRRGHMYSDHRTGICACYSDLDETGEVESIMIFTMDISELKWTEQQLISRSKALEESEIKWRNYAEHCPLGICRTDGDGYVQYGNNAWHSFYGFGPDNPPPDIPQPWIPWVREDYLQPCKDFFARLQQHAGPESVEFQLINRTYTISGGDNTVTNGAYVVATGFSQFKEDGTLDHIDFWVTDISGQKMAVKVLTDKMEEAIRSRTQQERFMDMISHEIRNPLSAVLHCSEEIIGSLKKSSATLDELFKSKLVPSSNGSTRNALHKEVSSALDAANTILYCVQHQKQIVDDVLTVSKLDSDLLVVSPIPVQPMALVRSSLKIFEAELKMTDINLKVIEDSSLSVLGLEYVFLDPNRFLQIVINLVTNAVKFTKTSKTKEIVVTVAATTHRPLESELGVEYVPQRYSAVSPVFDACSPDGSREPQPDVFLSFAVQDTGKGLTEGEKAQVFNRFAQASPKTHIEYGGSGLGLFISRQITEMLGGEIGLSGKPGSGCKFAFYVKTQRRERSRQSSNALEPVVRLSRSLSITADGLPMSSEEGDSSLPETPQDPSPLTRDLSPLKILVVEDNLVNQKVLCKQLRNRDFLVKAANHGKDALDAVQESKAEVSHVENPFDVILCDIEMPVMNGIEFTKEIRRLEANGELAGHIPILGVTANVRSKQVSGAMEVGMDGVTTKPYRIEELITHIGGVCTKR</sequence>
<dbReference type="SMART" id="SM00388">
    <property type="entry name" value="HisKA"/>
    <property type="match status" value="1"/>
</dbReference>
<dbReference type="InterPro" id="IPR011006">
    <property type="entry name" value="CheY-like_superfamily"/>
</dbReference>
<dbReference type="InterPro" id="IPR036097">
    <property type="entry name" value="HisK_dim/P_sf"/>
</dbReference>
<dbReference type="PROSITE" id="PS50109">
    <property type="entry name" value="HIS_KIN"/>
    <property type="match status" value="1"/>
</dbReference>
<dbReference type="Gene3D" id="3.40.50.2300">
    <property type="match status" value="1"/>
</dbReference>
<dbReference type="Pfam" id="PF00072">
    <property type="entry name" value="Response_reg"/>
    <property type="match status" value="1"/>
</dbReference>
<feature type="region of interest" description="Disordered" evidence="3">
    <location>
        <begin position="12"/>
        <end position="40"/>
    </location>
</feature>
<dbReference type="Gene3D" id="3.30.450.20">
    <property type="entry name" value="PAS domain"/>
    <property type="match status" value="3"/>
</dbReference>
<comment type="caution">
    <text evidence="7">The sequence shown here is derived from an EMBL/GenBank/DDBJ whole genome shotgun (WGS) entry which is preliminary data.</text>
</comment>
<dbReference type="Pfam" id="PF02518">
    <property type="entry name" value="HATPase_c"/>
    <property type="match status" value="1"/>
</dbReference>
<accession>A0AAX6ML72</accession>
<dbReference type="GO" id="GO:0000155">
    <property type="term" value="F:phosphorelay sensor kinase activity"/>
    <property type="evidence" value="ECO:0007669"/>
    <property type="project" value="InterPro"/>
</dbReference>
<feature type="modified residue" description="4-aspartylphosphate" evidence="2">
    <location>
        <position position="1094"/>
    </location>
</feature>
<feature type="domain" description="Histidine kinase" evidence="4">
    <location>
        <begin position="689"/>
        <end position="979"/>
    </location>
</feature>
<evidence type="ECO:0000259" key="5">
    <source>
        <dbReference type="PROSITE" id="PS50110"/>
    </source>
</evidence>
<dbReference type="SMART" id="SM00091">
    <property type="entry name" value="PAS"/>
    <property type="match status" value="3"/>
</dbReference>
<feature type="region of interest" description="Disordered" evidence="3">
    <location>
        <begin position="1005"/>
        <end position="1029"/>
    </location>
</feature>
<protein>
    <recommendedName>
        <fullName evidence="9">Histidine kinase</fullName>
    </recommendedName>
</protein>